<evidence type="ECO:0000256" key="15">
    <source>
        <dbReference type="HAMAP-Rule" id="MF_00104"/>
    </source>
</evidence>
<dbReference type="Pfam" id="PF14622">
    <property type="entry name" value="Ribonucleas_3_3"/>
    <property type="match status" value="1"/>
</dbReference>
<dbReference type="RefSeq" id="WP_227895509.1">
    <property type="nucleotide sequence ID" value="NZ_CP099466.1"/>
</dbReference>
<keyword evidence="10 15" id="KW-0479">Metal-binding</keyword>
<dbReference type="GO" id="GO:0019843">
    <property type="term" value="F:rRNA binding"/>
    <property type="evidence" value="ECO:0007669"/>
    <property type="project" value="UniProtKB-KW"/>
</dbReference>
<evidence type="ECO:0000256" key="10">
    <source>
        <dbReference type="ARBA" id="ARBA00022723"/>
    </source>
</evidence>
<keyword evidence="6 15" id="KW-0698">rRNA processing</keyword>
<keyword evidence="12 15" id="KW-0378">Hydrolase</keyword>
<dbReference type="PROSITE" id="PS50142">
    <property type="entry name" value="RNASE_3_2"/>
    <property type="match status" value="1"/>
</dbReference>
<dbReference type="FunFam" id="3.30.160.20:FF:000003">
    <property type="entry name" value="Ribonuclease 3"/>
    <property type="match status" value="1"/>
</dbReference>
<evidence type="ECO:0000259" key="16">
    <source>
        <dbReference type="PROSITE" id="PS50137"/>
    </source>
</evidence>
<dbReference type="Gene3D" id="3.30.160.20">
    <property type="match status" value="1"/>
</dbReference>
<keyword evidence="7 15" id="KW-0507">mRNA processing</keyword>
<dbReference type="GO" id="GO:0008033">
    <property type="term" value="P:tRNA processing"/>
    <property type="evidence" value="ECO:0007669"/>
    <property type="project" value="UniProtKB-KW"/>
</dbReference>
<evidence type="ECO:0000256" key="11">
    <source>
        <dbReference type="ARBA" id="ARBA00022759"/>
    </source>
</evidence>
<feature type="active site" evidence="15">
    <location>
        <position position="119"/>
    </location>
</feature>
<evidence type="ECO:0000256" key="8">
    <source>
        <dbReference type="ARBA" id="ARBA00022694"/>
    </source>
</evidence>
<dbReference type="SMART" id="SM00358">
    <property type="entry name" value="DSRM"/>
    <property type="match status" value="1"/>
</dbReference>
<evidence type="ECO:0000259" key="17">
    <source>
        <dbReference type="PROSITE" id="PS50142"/>
    </source>
</evidence>
<dbReference type="InterPro" id="IPR011907">
    <property type="entry name" value="RNase_III"/>
</dbReference>
<dbReference type="GO" id="GO:0006364">
    <property type="term" value="P:rRNA processing"/>
    <property type="evidence" value="ECO:0007669"/>
    <property type="project" value="UniProtKB-UniRule"/>
</dbReference>
<evidence type="ECO:0000256" key="3">
    <source>
        <dbReference type="ARBA" id="ARBA00010183"/>
    </source>
</evidence>
<dbReference type="PROSITE" id="PS00517">
    <property type="entry name" value="RNASE_3_1"/>
    <property type="match status" value="1"/>
</dbReference>
<evidence type="ECO:0000256" key="13">
    <source>
        <dbReference type="ARBA" id="ARBA00022842"/>
    </source>
</evidence>
<dbReference type="Pfam" id="PF00035">
    <property type="entry name" value="dsrm"/>
    <property type="match status" value="1"/>
</dbReference>
<evidence type="ECO:0000256" key="4">
    <source>
        <dbReference type="ARBA" id="ARBA00011738"/>
    </source>
</evidence>
<accession>A0A9X1SBC3</accession>
<evidence type="ECO:0000256" key="9">
    <source>
        <dbReference type="ARBA" id="ARBA00022722"/>
    </source>
</evidence>
<sequence length="241" mass="25638">MKNTEELLKRLGVDIDAETLRLALTHRSYAYEHGGIPTNERLEFLGDSILGFSVTDTLYRDNPDLSEGELAKRRSAVVSTKALASVARQLNVGDYILLGQGEKLTNGKDKSSILADTTEALIGAVYLCHGMETARSMVMRLIGPLLHDAEALGAGTDWKTSIQEIAAARKLGDIEYRVTGSGPDHSRSFVAVLHIGGRAYGTGTGRSKKDAEQEAAADTCRLLREAGTLPVPGGSASPAGA</sequence>
<dbReference type="InterPro" id="IPR036389">
    <property type="entry name" value="RNase_III_sf"/>
</dbReference>
<organism evidence="18 19">
    <name type="scientific">Arthrobacter caoxuetaonis</name>
    <dbReference type="NCBI Taxonomy" id="2886935"/>
    <lineage>
        <taxon>Bacteria</taxon>
        <taxon>Bacillati</taxon>
        <taxon>Actinomycetota</taxon>
        <taxon>Actinomycetes</taxon>
        <taxon>Micrococcales</taxon>
        <taxon>Micrococcaceae</taxon>
        <taxon>Arthrobacter</taxon>
    </lineage>
</organism>
<keyword evidence="8 15" id="KW-0819">tRNA processing</keyword>
<comment type="catalytic activity">
    <reaction evidence="1 15">
        <text>Endonucleolytic cleavage to 5'-phosphomonoester.</text>
        <dbReference type="EC" id="3.1.26.3"/>
    </reaction>
</comment>
<dbReference type="CDD" id="cd10845">
    <property type="entry name" value="DSRM_RNAse_III_family"/>
    <property type="match status" value="1"/>
</dbReference>
<dbReference type="HAMAP" id="MF_00104">
    <property type="entry name" value="RNase_III"/>
    <property type="match status" value="1"/>
</dbReference>
<dbReference type="SUPFAM" id="SSF69065">
    <property type="entry name" value="RNase III domain-like"/>
    <property type="match status" value="1"/>
</dbReference>
<dbReference type="SMART" id="SM00535">
    <property type="entry name" value="RIBOc"/>
    <property type="match status" value="1"/>
</dbReference>
<comment type="cofactor">
    <cofactor evidence="15">
        <name>Mg(2+)</name>
        <dbReference type="ChEBI" id="CHEBI:18420"/>
    </cofactor>
</comment>
<comment type="subcellular location">
    <subcellularLocation>
        <location evidence="2 15">Cytoplasm</location>
    </subcellularLocation>
</comment>
<comment type="subunit">
    <text evidence="4 15">Homodimer.</text>
</comment>
<dbReference type="GO" id="GO:0003725">
    <property type="term" value="F:double-stranded RNA binding"/>
    <property type="evidence" value="ECO:0007669"/>
    <property type="project" value="TreeGrafter"/>
</dbReference>
<feature type="domain" description="DRBM" evidence="16">
    <location>
        <begin position="157"/>
        <end position="225"/>
    </location>
</feature>
<dbReference type="CDD" id="cd00593">
    <property type="entry name" value="RIBOc"/>
    <property type="match status" value="1"/>
</dbReference>
<dbReference type="EC" id="3.1.26.3" evidence="15"/>
<dbReference type="PANTHER" id="PTHR11207">
    <property type="entry name" value="RIBONUCLEASE III"/>
    <property type="match status" value="1"/>
</dbReference>
<dbReference type="PANTHER" id="PTHR11207:SF0">
    <property type="entry name" value="RIBONUCLEASE 3"/>
    <property type="match status" value="1"/>
</dbReference>
<dbReference type="GO" id="GO:0006397">
    <property type="term" value="P:mRNA processing"/>
    <property type="evidence" value="ECO:0007669"/>
    <property type="project" value="UniProtKB-UniRule"/>
</dbReference>
<gene>
    <name evidence="15 18" type="primary">rnc</name>
    <name evidence="18" type="ORF">LJ757_07375</name>
</gene>
<dbReference type="GO" id="GO:0046872">
    <property type="term" value="F:metal ion binding"/>
    <property type="evidence" value="ECO:0007669"/>
    <property type="project" value="UniProtKB-KW"/>
</dbReference>
<feature type="binding site" evidence="15">
    <location>
        <position position="43"/>
    </location>
    <ligand>
        <name>Mg(2+)</name>
        <dbReference type="ChEBI" id="CHEBI:18420"/>
    </ligand>
</feature>
<keyword evidence="9 15" id="KW-0540">Nuclease</keyword>
<dbReference type="GO" id="GO:0010468">
    <property type="term" value="P:regulation of gene expression"/>
    <property type="evidence" value="ECO:0007669"/>
    <property type="project" value="TreeGrafter"/>
</dbReference>
<dbReference type="Gene3D" id="1.10.1520.10">
    <property type="entry name" value="Ribonuclease III domain"/>
    <property type="match status" value="1"/>
</dbReference>
<feature type="active site" evidence="15">
    <location>
        <position position="47"/>
    </location>
</feature>
<evidence type="ECO:0000256" key="6">
    <source>
        <dbReference type="ARBA" id="ARBA00022552"/>
    </source>
</evidence>
<comment type="caution">
    <text evidence="18">The sequence shown here is derived from an EMBL/GenBank/DDBJ whole genome shotgun (WGS) entry which is preliminary data.</text>
</comment>
<dbReference type="AlphaFoldDB" id="A0A9X1SBC3"/>
<protein>
    <recommendedName>
        <fullName evidence="15">Ribonuclease 3</fullName>
        <ecNumber evidence="15">3.1.26.3</ecNumber>
    </recommendedName>
    <alternativeName>
        <fullName evidence="15">Ribonuclease III</fullName>
        <shortName evidence="15">RNase III</shortName>
    </alternativeName>
</protein>
<dbReference type="PROSITE" id="PS50137">
    <property type="entry name" value="DS_RBD"/>
    <property type="match status" value="1"/>
</dbReference>
<comment type="function">
    <text evidence="15">Digests double-stranded RNA. Involved in the processing of primary rRNA transcript to yield the immediate precursors to the large and small rRNAs (23S and 16S). Processes some mRNAs, and tRNAs when they are encoded in the rRNA operon. Processes pre-crRNA and tracrRNA of type II CRISPR loci if present in the organism.</text>
</comment>
<feature type="binding site" evidence="15">
    <location>
        <position position="116"/>
    </location>
    <ligand>
        <name>Mg(2+)</name>
        <dbReference type="ChEBI" id="CHEBI:18420"/>
    </ligand>
</feature>
<keyword evidence="19" id="KW-1185">Reference proteome</keyword>
<name>A0A9X1SBC3_9MICC</name>
<dbReference type="FunFam" id="1.10.1520.10:FF:000001">
    <property type="entry name" value="Ribonuclease 3"/>
    <property type="match status" value="1"/>
</dbReference>
<evidence type="ECO:0000256" key="14">
    <source>
        <dbReference type="ARBA" id="ARBA00022884"/>
    </source>
</evidence>
<dbReference type="NCBIfam" id="TIGR02191">
    <property type="entry name" value="RNaseIII"/>
    <property type="match status" value="1"/>
</dbReference>
<dbReference type="GO" id="GO:0042802">
    <property type="term" value="F:identical protein binding"/>
    <property type="evidence" value="ECO:0007669"/>
    <property type="project" value="UniProtKB-ARBA"/>
</dbReference>
<keyword evidence="15" id="KW-0699">rRNA-binding</keyword>
<keyword evidence="5 15" id="KW-0963">Cytoplasm</keyword>
<evidence type="ECO:0000256" key="2">
    <source>
        <dbReference type="ARBA" id="ARBA00004496"/>
    </source>
</evidence>
<dbReference type="EMBL" id="JAJFZV010000006">
    <property type="protein sequence ID" value="MCC3297625.1"/>
    <property type="molecule type" value="Genomic_DNA"/>
</dbReference>
<dbReference type="SUPFAM" id="SSF54768">
    <property type="entry name" value="dsRNA-binding domain-like"/>
    <property type="match status" value="1"/>
</dbReference>
<feature type="binding site" evidence="15">
    <location>
        <position position="119"/>
    </location>
    <ligand>
        <name>Mg(2+)</name>
        <dbReference type="ChEBI" id="CHEBI:18420"/>
    </ligand>
</feature>
<evidence type="ECO:0000256" key="5">
    <source>
        <dbReference type="ARBA" id="ARBA00022490"/>
    </source>
</evidence>
<keyword evidence="11 15" id="KW-0255">Endonuclease</keyword>
<comment type="similarity">
    <text evidence="3">Belongs to the ribonuclease III family.</text>
</comment>
<dbReference type="Proteomes" id="UP001139158">
    <property type="component" value="Unassembled WGS sequence"/>
</dbReference>
<dbReference type="InterPro" id="IPR000999">
    <property type="entry name" value="RNase_III_dom"/>
</dbReference>
<evidence type="ECO:0000256" key="1">
    <source>
        <dbReference type="ARBA" id="ARBA00000109"/>
    </source>
</evidence>
<keyword evidence="14 15" id="KW-0694">RNA-binding</keyword>
<dbReference type="GO" id="GO:0004525">
    <property type="term" value="F:ribonuclease III activity"/>
    <property type="evidence" value="ECO:0007669"/>
    <property type="project" value="UniProtKB-UniRule"/>
</dbReference>
<dbReference type="GO" id="GO:0005737">
    <property type="term" value="C:cytoplasm"/>
    <property type="evidence" value="ECO:0007669"/>
    <property type="project" value="UniProtKB-SubCell"/>
</dbReference>
<dbReference type="InterPro" id="IPR014720">
    <property type="entry name" value="dsRBD_dom"/>
</dbReference>
<evidence type="ECO:0000313" key="18">
    <source>
        <dbReference type="EMBL" id="MCC3297625.1"/>
    </source>
</evidence>
<proteinExistence type="inferred from homology"/>
<evidence type="ECO:0000313" key="19">
    <source>
        <dbReference type="Proteomes" id="UP001139158"/>
    </source>
</evidence>
<reference evidence="18" key="1">
    <citation type="submission" date="2021-10" db="EMBL/GenBank/DDBJ databases">
        <title>Novel species in genus Arthrobacter.</title>
        <authorList>
            <person name="Liu Y."/>
        </authorList>
    </citation>
    <scope>NUCLEOTIDE SEQUENCE</scope>
    <source>
        <strain evidence="18">Zg-Y453</strain>
    </source>
</reference>
<keyword evidence="13 15" id="KW-0460">Magnesium</keyword>
<evidence type="ECO:0000256" key="12">
    <source>
        <dbReference type="ARBA" id="ARBA00022801"/>
    </source>
</evidence>
<feature type="domain" description="RNase III" evidence="17">
    <location>
        <begin position="4"/>
        <end position="130"/>
    </location>
</feature>
<evidence type="ECO:0000256" key="7">
    <source>
        <dbReference type="ARBA" id="ARBA00022664"/>
    </source>
</evidence>